<reference evidence="2" key="1">
    <citation type="submission" date="2020-02" db="EMBL/GenBank/DDBJ databases">
        <authorList>
            <person name="Meier V. D."/>
        </authorList>
    </citation>
    <scope>NUCLEOTIDE SEQUENCE</scope>
    <source>
        <strain evidence="2">AVDCRST_MAG33</strain>
    </source>
</reference>
<accession>A0A6J4VB05</accession>
<evidence type="ECO:0000313" key="2">
    <source>
        <dbReference type="EMBL" id="CAA9573880.1"/>
    </source>
</evidence>
<name>A0A6J4VB05_9BACT</name>
<gene>
    <name evidence="2" type="ORF">AVDCRST_MAG33-2829</name>
</gene>
<evidence type="ECO:0000256" key="1">
    <source>
        <dbReference type="SAM" id="MobiDB-lite"/>
    </source>
</evidence>
<dbReference type="EMBL" id="CADCWK010000346">
    <property type="protein sequence ID" value="CAA9573880.1"/>
    <property type="molecule type" value="Genomic_DNA"/>
</dbReference>
<feature type="region of interest" description="Disordered" evidence="1">
    <location>
        <begin position="1"/>
        <end position="28"/>
    </location>
</feature>
<dbReference type="AlphaFoldDB" id="A0A6J4VB05"/>
<proteinExistence type="predicted"/>
<sequence length="298" mass="32162">MSQPAFRPQRADPTEHPTAASLVPTGDTRTVPFDPARSDRLLRQGLDFLLVRESTLSIEPMDADGTSGDRVVSLPTHTVALLIQELAAAMVPSVAALVGDAEHLAAKQQTLALACIYACGRTSLPADSDARTQLGLLTDVVSDENRFPWWRALPLQVALNITGEGNGGYRTLYGNLCHPHERVRAHLLPIAWVARRHLDAETVARAVLPNVASTEHWATSLAVLRGCCRSEDQFTDLTGRYRPDASAALYRDRTVSAITSGSSIQGYVASPGDLRDIERCVRDEVLRIATTVPAAGPA</sequence>
<protein>
    <submittedName>
        <fullName evidence="2">Uncharacterized protein</fullName>
    </submittedName>
</protein>
<organism evidence="2">
    <name type="scientific">uncultured Thermomicrobiales bacterium</name>
    <dbReference type="NCBI Taxonomy" id="1645740"/>
    <lineage>
        <taxon>Bacteria</taxon>
        <taxon>Pseudomonadati</taxon>
        <taxon>Thermomicrobiota</taxon>
        <taxon>Thermomicrobia</taxon>
        <taxon>Thermomicrobiales</taxon>
        <taxon>environmental samples</taxon>
    </lineage>
</organism>